<evidence type="ECO:0000256" key="7">
    <source>
        <dbReference type="ARBA" id="ARBA00023002"/>
    </source>
</evidence>
<keyword evidence="10" id="KW-1185">Reference proteome</keyword>
<dbReference type="HAMAP" id="MF_00212">
    <property type="entry name" value="MQO"/>
    <property type="match status" value="1"/>
</dbReference>
<dbReference type="EMBL" id="JBDIML010000002">
    <property type="protein sequence ID" value="MEN2766926.1"/>
    <property type="molecule type" value="Genomic_DNA"/>
</dbReference>
<accession>A0ABU9XF66</accession>
<evidence type="ECO:0000256" key="4">
    <source>
        <dbReference type="ARBA" id="ARBA00022532"/>
    </source>
</evidence>
<organism evidence="9 10">
    <name type="scientific">Ornithinibacillus xuwenensis</name>
    <dbReference type="NCBI Taxonomy" id="3144668"/>
    <lineage>
        <taxon>Bacteria</taxon>
        <taxon>Bacillati</taxon>
        <taxon>Bacillota</taxon>
        <taxon>Bacilli</taxon>
        <taxon>Bacillales</taxon>
        <taxon>Bacillaceae</taxon>
        <taxon>Ornithinibacillus</taxon>
    </lineage>
</organism>
<comment type="cofactor">
    <cofactor evidence="2 8">
        <name>FAD</name>
        <dbReference type="ChEBI" id="CHEBI:57692"/>
    </cofactor>
</comment>
<dbReference type="PANTHER" id="PTHR43104">
    <property type="entry name" value="L-2-HYDROXYGLUTARATE DEHYDROGENASE, MITOCHONDRIAL"/>
    <property type="match status" value="1"/>
</dbReference>
<dbReference type="GO" id="GO:0008924">
    <property type="term" value="F:L-malate dehydrogenase (quinone) activity"/>
    <property type="evidence" value="ECO:0007669"/>
    <property type="project" value="UniProtKB-EC"/>
</dbReference>
<dbReference type="InterPro" id="IPR006231">
    <property type="entry name" value="MQO"/>
</dbReference>
<keyword evidence="5 8" id="KW-0285">Flavoprotein</keyword>
<dbReference type="NCBIfam" id="TIGR01320">
    <property type="entry name" value="mal_quin_oxido"/>
    <property type="match status" value="1"/>
</dbReference>
<dbReference type="InterPro" id="IPR036188">
    <property type="entry name" value="FAD/NAD-bd_sf"/>
</dbReference>
<evidence type="ECO:0000256" key="8">
    <source>
        <dbReference type="HAMAP-Rule" id="MF_00212"/>
    </source>
</evidence>
<keyword evidence="6 8" id="KW-0274">FAD</keyword>
<proteinExistence type="inferred from homology"/>
<reference evidence="9 10" key="1">
    <citation type="submission" date="2024-05" db="EMBL/GenBank/DDBJ databases">
        <authorList>
            <person name="Haq I."/>
            <person name="Ullah Z."/>
            <person name="Ahmad R."/>
            <person name="Li M."/>
            <person name="Tong Y."/>
        </authorList>
    </citation>
    <scope>NUCLEOTIDE SEQUENCE [LARGE SCALE GENOMIC DNA]</scope>
    <source>
        <strain evidence="9 10">16A2E</strain>
    </source>
</reference>
<comment type="caution">
    <text evidence="9">The sequence shown here is derived from an EMBL/GenBank/DDBJ whole genome shotgun (WGS) entry which is preliminary data.</text>
</comment>
<evidence type="ECO:0000256" key="5">
    <source>
        <dbReference type="ARBA" id="ARBA00022630"/>
    </source>
</evidence>
<dbReference type="NCBIfam" id="NF003611">
    <property type="entry name" value="PRK05257.3-2"/>
    <property type="match status" value="1"/>
</dbReference>
<dbReference type="Proteomes" id="UP001444625">
    <property type="component" value="Unassembled WGS sequence"/>
</dbReference>
<dbReference type="NCBIfam" id="NF009875">
    <property type="entry name" value="PRK13339.1"/>
    <property type="match status" value="1"/>
</dbReference>
<dbReference type="PANTHER" id="PTHR43104:SF2">
    <property type="entry name" value="L-2-HYDROXYGLUTARATE DEHYDROGENASE, MITOCHONDRIAL"/>
    <property type="match status" value="1"/>
</dbReference>
<evidence type="ECO:0000313" key="10">
    <source>
        <dbReference type="Proteomes" id="UP001444625"/>
    </source>
</evidence>
<comment type="catalytic activity">
    <reaction evidence="1 8">
        <text>(S)-malate + a quinone = a quinol + oxaloacetate</text>
        <dbReference type="Rhea" id="RHEA:46012"/>
        <dbReference type="ChEBI" id="CHEBI:15589"/>
        <dbReference type="ChEBI" id="CHEBI:16452"/>
        <dbReference type="ChEBI" id="CHEBI:24646"/>
        <dbReference type="ChEBI" id="CHEBI:132124"/>
        <dbReference type="EC" id="1.1.5.4"/>
    </reaction>
</comment>
<evidence type="ECO:0000256" key="2">
    <source>
        <dbReference type="ARBA" id="ARBA00001974"/>
    </source>
</evidence>
<dbReference type="NCBIfam" id="NF003608">
    <property type="entry name" value="PRK05257.2-4"/>
    <property type="match status" value="1"/>
</dbReference>
<sequence>MNNTKSNTDVILIGAGIMSATLGALLKELAPEWEIKVFEKLPQPGEESSNEWNNAGTGHSALCELNYTTEKPDGTLDISKAIKINEQFQLSRQFWSFLVNSNLISNPQDFIMPLPHMSLVQGEDNVDFLKKRFEALSINPLFKGMEYSKDPEKLKEWIPLIMEDRNTNEPIAATKIDSGTDVNFGALTRMLFDHLTKQDVAVNYNHSVKNLKRTKDGAWEVKVRNIESGVTETHTAKFVFIGGGGGSLPLLQKTGIPESKHIGGFPVSGLFMVCNNPEVVAQHQAKVYGKAKVGAPPMSVPHLDTRYIDNKKTLLFGPFAGFTPKFLKTGSYLDLIRSVKPNNLFTMLAAGVKNMSLTKYLIQQVLLSNEKRMVELREFIPNAKLEDWDVVVAGQRVQVIKDTEAGGKGTLQFGTEVVSADDGSIAALLGASPGASTAVHVMLEVLEKCFPQHMNKWEPKIKAMIPSYGLSLVDNPELFHEIHASTAKTLGLNGNEQTDN</sequence>
<evidence type="ECO:0000256" key="6">
    <source>
        <dbReference type="ARBA" id="ARBA00022827"/>
    </source>
</evidence>
<dbReference type="RefSeq" id="WP_345824391.1">
    <property type="nucleotide sequence ID" value="NZ_JBDIML010000002.1"/>
</dbReference>
<dbReference type="NCBIfam" id="NF003604">
    <property type="entry name" value="PRK05257.1-3"/>
    <property type="match status" value="1"/>
</dbReference>
<evidence type="ECO:0000256" key="3">
    <source>
        <dbReference type="ARBA" id="ARBA00005012"/>
    </source>
</evidence>
<dbReference type="Pfam" id="PF06039">
    <property type="entry name" value="Mqo"/>
    <property type="match status" value="1"/>
</dbReference>
<dbReference type="NCBIfam" id="NF003610">
    <property type="entry name" value="PRK05257.3-1"/>
    <property type="match status" value="1"/>
</dbReference>
<evidence type="ECO:0000313" key="9">
    <source>
        <dbReference type="EMBL" id="MEN2766926.1"/>
    </source>
</evidence>
<dbReference type="NCBIfam" id="NF003606">
    <property type="entry name" value="PRK05257.2-1"/>
    <property type="match status" value="1"/>
</dbReference>
<gene>
    <name evidence="8" type="primary">mqo</name>
    <name evidence="9" type="ORF">ABC228_06995</name>
</gene>
<dbReference type="EC" id="1.1.5.4" evidence="8"/>
<protein>
    <recommendedName>
        <fullName evidence="8">Probable malate:quinone oxidoreductase</fullName>
        <ecNumber evidence="8">1.1.5.4</ecNumber>
    </recommendedName>
    <alternativeName>
        <fullName evidence="8">MQO</fullName>
    </alternativeName>
    <alternativeName>
        <fullName evidence="8">Malate dehydrogenase [quinone]</fullName>
    </alternativeName>
</protein>
<evidence type="ECO:0000256" key="1">
    <source>
        <dbReference type="ARBA" id="ARBA00001139"/>
    </source>
</evidence>
<keyword evidence="7 8" id="KW-0560">Oxidoreductase</keyword>
<comment type="similarity">
    <text evidence="8">Belongs to the MQO family.</text>
</comment>
<comment type="pathway">
    <text evidence="3 8">Carbohydrate metabolism; tricarboxylic acid cycle; oxaloacetate from (S)-malate (quinone route): step 1/1.</text>
</comment>
<name>A0ABU9XF66_9BACI</name>
<dbReference type="SUPFAM" id="SSF51905">
    <property type="entry name" value="FAD/NAD(P)-binding domain"/>
    <property type="match status" value="1"/>
</dbReference>
<dbReference type="NCBIfam" id="NF003605">
    <property type="entry name" value="PRK05257.1-4"/>
    <property type="match status" value="1"/>
</dbReference>
<keyword evidence="4 8" id="KW-0816">Tricarboxylic acid cycle</keyword>
<dbReference type="NCBIfam" id="NF003603">
    <property type="entry name" value="PRK05257.1-1"/>
    <property type="match status" value="1"/>
</dbReference>